<evidence type="ECO:0000256" key="30">
    <source>
        <dbReference type="SAM" id="MobiDB-lite"/>
    </source>
</evidence>
<protein>
    <recommendedName>
        <fullName evidence="24">eIF-2-alpha kinase GCN2</fullName>
        <ecNumber evidence="2">2.7.11.1</ecNumber>
    </recommendedName>
    <alternativeName>
        <fullName evidence="25">Eukaryotic translation initiation factor 2-alpha kinase 4</fullName>
    </alternativeName>
    <alternativeName>
        <fullName evidence="26">GCN2-like protein</fullName>
    </alternativeName>
</protein>
<keyword evidence="17" id="KW-0175">Coiled coil</keyword>
<gene>
    <name evidence="33" type="primary">EIF2AK4</name>
</gene>
<keyword evidence="14" id="KW-0524">Neurogenesis</keyword>
<dbReference type="PANTHER" id="PTHR11042">
    <property type="entry name" value="EUKARYOTIC TRANSLATION INITIATION FACTOR 2-ALPHA KINASE EIF2-ALPHA KINASE -RELATED"/>
    <property type="match status" value="1"/>
</dbReference>
<dbReference type="GeneTree" id="ENSGT00940000156798"/>
<dbReference type="CDD" id="cd14046">
    <property type="entry name" value="STKc_EIF2AK4_GCN2_rpt2"/>
    <property type="match status" value="1"/>
</dbReference>
<keyword evidence="6" id="KW-0820">tRNA-binding</keyword>
<dbReference type="SUPFAM" id="SSF55681">
    <property type="entry name" value="Class II aaRS and biotin synthetases"/>
    <property type="match status" value="1"/>
</dbReference>
<dbReference type="CDD" id="cd14012">
    <property type="entry name" value="PK_eIF2AK_GCN2_rpt1"/>
    <property type="match status" value="1"/>
</dbReference>
<organism evidence="33 34">
    <name type="scientific">Oreochromis niloticus</name>
    <name type="common">Nile tilapia</name>
    <name type="synonym">Tilapia nilotica</name>
    <dbReference type="NCBI Taxonomy" id="8128"/>
    <lineage>
        <taxon>Eukaryota</taxon>
        <taxon>Metazoa</taxon>
        <taxon>Chordata</taxon>
        <taxon>Craniata</taxon>
        <taxon>Vertebrata</taxon>
        <taxon>Euteleostomi</taxon>
        <taxon>Actinopterygii</taxon>
        <taxon>Neopterygii</taxon>
        <taxon>Teleostei</taxon>
        <taxon>Neoteleostei</taxon>
        <taxon>Acanthomorphata</taxon>
        <taxon>Ovalentaria</taxon>
        <taxon>Cichlomorphae</taxon>
        <taxon>Cichliformes</taxon>
        <taxon>Cichlidae</taxon>
        <taxon>African cichlids</taxon>
        <taxon>Pseudocrenilabrinae</taxon>
        <taxon>Oreochromini</taxon>
        <taxon>Oreochromis</taxon>
    </lineage>
</organism>
<evidence type="ECO:0000256" key="18">
    <source>
        <dbReference type="ARBA" id="ARBA00023159"/>
    </source>
</evidence>
<dbReference type="Pfam" id="PF00069">
    <property type="entry name" value="Pkinase"/>
    <property type="match status" value="3"/>
</dbReference>
<feature type="domain" description="RWD" evidence="32">
    <location>
        <begin position="20"/>
        <end position="133"/>
    </location>
</feature>
<keyword evidence="13" id="KW-0694">RNA-binding</keyword>
<dbReference type="GO" id="GO:0140469">
    <property type="term" value="P:GCN2-mediated signaling"/>
    <property type="evidence" value="ECO:0007669"/>
    <property type="project" value="UniProtKB-ARBA"/>
</dbReference>
<dbReference type="Proteomes" id="UP000005207">
    <property type="component" value="Linkage group LG19"/>
</dbReference>
<dbReference type="InterPro" id="IPR024435">
    <property type="entry name" value="HisRS-related_dom"/>
</dbReference>
<feature type="compositionally biased region" description="Polar residues" evidence="30">
    <location>
        <begin position="601"/>
        <end position="612"/>
    </location>
</feature>
<evidence type="ECO:0000256" key="3">
    <source>
        <dbReference type="ARBA" id="ARBA00022490"/>
    </source>
</evidence>
<dbReference type="InterPro" id="IPR008271">
    <property type="entry name" value="Ser/Thr_kinase_AS"/>
</dbReference>
<dbReference type="GO" id="GO:0005737">
    <property type="term" value="C:cytoplasm"/>
    <property type="evidence" value="ECO:0007669"/>
    <property type="project" value="UniProtKB-SubCell"/>
</dbReference>
<evidence type="ECO:0000313" key="34">
    <source>
        <dbReference type="Proteomes" id="UP000005207"/>
    </source>
</evidence>
<keyword evidence="10" id="KW-0338">Growth arrest</keyword>
<evidence type="ECO:0000256" key="11">
    <source>
        <dbReference type="ARBA" id="ARBA00022840"/>
    </source>
</evidence>
<dbReference type="PROSITE" id="PS50908">
    <property type="entry name" value="RWD"/>
    <property type="match status" value="1"/>
</dbReference>
<dbReference type="Gene3D" id="3.40.50.800">
    <property type="entry name" value="Anticodon-binding domain"/>
    <property type="match status" value="1"/>
</dbReference>
<dbReference type="InterPro" id="IPR036621">
    <property type="entry name" value="Anticodon-bd_dom_sf"/>
</dbReference>
<sequence length="1484" mass="168251">MSSQRTSADVTDEYAVQQENELEALASIFEDDFKDLRSNDPWKVKRPPEVYLCLQPNGLNNGQGCYVSVDLHVKCPPTYPDVPPELELKNAKGLSNDNLKTLQAQLNKLAAEQCGEVMIYQLADHIQGFLSEHNRPPSRSFHEEMLKNQRRQQEKLALEEQERMDQRRKQEEEMVRTGGITLIRFYPKMGITLQPILGYAVRSQRLQDSFMLFIHSLDRVSERFGRNIYYGFEVNSGDFAVIYEWSLQWKKKTSKFFTTQETGRIENCKKQIHAAENEFNSLLRLEHPNLVQYLGLSVVEKEECIVVYMLVEHVAGNSLNQSLTAHGPVPLDKLCHYTAQLLAALDYLHSNSVVHKQLGPSSVLVDSEGNIRLTDYSLSKRFADICKEDIFEQARVRFSEETAMPTKTGKKGDVWNLGLMLLALSQGKEVKEYPVTVPSSLPADFQDFLQKCLCLNDTERWTAQQLLDHSFLKPSSPKHLPQSQDNSPEDLAVDFASSVIPRSHILNAPFSSVLQHRQISRFVSEFEELQLLGKGAFGAVIKVQNKLDGCYYAVKRIQVNPASKQFRRIKGEVTLLSRLNHENIVRYYNAWIERHELPTTGVLSNTDSSEPVSSADKAPQRKNAPQRLNELGLPDDVEDIAPPPALSSSVEWSTSIERSSSARCSGRQSSDDEDDDDDDDDDDEEDVFGASFLPSNSDSRSDIIFDNGDESMDEMSKVRIFSLHLLMEYCEKSTLRDTIDQGLHQDQNRLWRLFREILDGLAYIHEQGMIHRDLKPVNIFLDSQDHVKIGDFGLATDHPANSSSAVVAKLDPTGNMTGMVGTALYVSPEVQGNTKATYNQKVDLFSLGIILFEMSYRPMTTGAERITVLSQLREEPIIFPEDFTLREQGTQKRVIEWLLKHDPALRPTAQELLKSELLPPPQMEESELHEVLQHTMANINGKSYRTMVAQLFAQNTSPVMDYWIVVYFIFTVTPLFLPRNRKLYDGSELACFMDHSGMLVTLPYDLRIAFARFIARNNVTHLKRYSIERVFRPKKLDRAHPRELLECAFDIITPVSNSLLPEAEIIYTISEIIQEFPVLQERNYNIYLNHTSLFKAVLLHSGVPEDKLSQASNILCDLMSEKLTKREAEAKFCNFSLSANCLQTLYKYIEQKGNLQDLVPLLSSLTKQKTAVTQLAKQGLKDLEELTVLLPKLGVKLMVVINLGLVYKVQHHSGVIFQFVAFIRKRRRTVPDILAAGGRYDHLILEFRGPVSTGPVPSAVGASVAVDKVCAAIASMEEPPTVSSYDVLVVPVGYSSMSKAIRVVQKLWSTGIAADINYDVSQSQDTLLEHCKLGGITCMALVSDKEGSYVKVKCFEKDRQSEKRILESDLVDHIIQKCRYKFLDERNISSTSINMNVSLISPEKVSASARRRYETQVCDLCNRVSSISPELWFSFDSEDQFNNSVKTLLSRLPKQRYLKAICDEIHHFKITKRCSGVKLCIILV</sequence>
<dbReference type="InterPro" id="IPR016255">
    <property type="entry name" value="Gcn2"/>
</dbReference>
<evidence type="ECO:0000256" key="22">
    <source>
        <dbReference type="ARBA" id="ARBA00048679"/>
    </source>
</evidence>
<dbReference type="GO" id="GO:0005634">
    <property type="term" value="C:nucleus"/>
    <property type="evidence" value="ECO:0007669"/>
    <property type="project" value="TreeGrafter"/>
</dbReference>
<dbReference type="Ensembl" id="ENSONIT00000078435.1">
    <property type="protein sequence ID" value="ENSONIP00000059526.1"/>
    <property type="gene ID" value="ENSONIG00000012130.2"/>
</dbReference>
<dbReference type="Pfam" id="PF13393">
    <property type="entry name" value="tRNA-synt_His"/>
    <property type="match status" value="1"/>
</dbReference>
<dbReference type="InterPro" id="IPR006575">
    <property type="entry name" value="RWD_dom"/>
</dbReference>
<dbReference type="Gene3D" id="3.30.930.10">
    <property type="entry name" value="Bira Bifunctional Protein, Domain 2"/>
    <property type="match status" value="1"/>
</dbReference>
<dbReference type="FunFam" id="3.10.110.10:FF:000057">
    <property type="entry name" value="eukaryotic translation initiation factor 2-alpha kinase 4"/>
    <property type="match status" value="1"/>
</dbReference>
<dbReference type="InterPro" id="IPR000719">
    <property type="entry name" value="Prot_kinase_dom"/>
</dbReference>
<dbReference type="GO" id="GO:0007399">
    <property type="term" value="P:nervous system development"/>
    <property type="evidence" value="ECO:0007669"/>
    <property type="project" value="UniProtKB-KW"/>
</dbReference>
<evidence type="ECO:0000256" key="6">
    <source>
        <dbReference type="ARBA" id="ARBA00022555"/>
    </source>
</evidence>
<evidence type="ECO:0000256" key="9">
    <source>
        <dbReference type="ARBA" id="ARBA00022777"/>
    </source>
</evidence>
<dbReference type="SUPFAM" id="SSF56112">
    <property type="entry name" value="Protein kinase-like (PK-like)"/>
    <property type="match status" value="2"/>
</dbReference>
<evidence type="ECO:0000256" key="1">
    <source>
        <dbReference type="ARBA" id="ARBA00004496"/>
    </source>
</evidence>
<feature type="binding site" evidence="28">
    <location>
        <begin position="532"/>
        <end position="540"/>
    </location>
    <ligand>
        <name>ATP</name>
        <dbReference type="ChEBI" id="CHEBI:30616"/>
    </ligand>
</feature>
<dbReference type="Gene3D" id="1.10.510.10">
    <property type="entry name" value="Transferase(Phosphotransferase) domain 1"/>
    <property type="match status" value="2"/>
</dbReference>
<dbReference type="Pfam" id="PF05773">
    <property type="entry name" value="RWD"/>
    <property type="match status" value="1"/>
</dbReference>
<dbReference type="InterPro" id="IPR017441">
    <property type="entry name" value="Protein_kinase_ATP_BS"/>
</dbReference>
<evidence type="ECO:0000256" key="25">
    <source>
        <dbReference type="ARBA" id="ARBA00076428"/>
    </source>
</evidence>
<reference evidence="34" key="1">
    <citation type="submission" date="2012-01" db="EMBL/GenBank/DDBJ databases">
        <title>The Genome Sequence of Oreochromis niloticus (Nile Tilapia).</title>
        <authorList>
            <consortium name="Broad Institute Genome Assembly Team"/>
            <consortium name="Broad Institute Sequencing Platform"/>
            <person name="Di Palma F."/>
            <person name="Johnson J."/>
            <person name="Lander E.S."/>
            <person name="Lindblad-Toh K."/>
        </authorList>
    </citation>
    <scope>NUCLEOTIDE SEQUENCE [LARGE SCALE GENOMIC DNA]</scope>
</reference>
<dbReference type="Gene3D" id="3.10.110.10">
    <property type="entry name" value="Ubiquitin Conjugating Enzyme"/>
    <property type="match status" value="1"/>
</dbReference>
<dbReference type="PROSITE" id="PS00107">
    <property type="entry name" value="PROTEIN_KINASE_ATP"/>
    <property type="match status" value="1"/>
</dbReference>
<evidence type="ECO:0000256" key="12">
    <source>
        <dbReference type="ARBA" id="ARBA00022845"/>
    </source>
</evidence>
<keyword evidence="7" id="KW-0808">Transferase</keyword>
<evidence type="ECO:0000256" key="2">
    <source>
        <dbReference type="ARBA" id="ARBA00012513"/>
    </source>
</evidence>
<feature type="compositionally biased region" description="Low complexity" evidence="30">
    <location>
        <begin position="658"/>
        <end position="668"/>
    </location>
</feature>
<dbReference type="GO" id="GO:0004694">
    <property type="term" value="F:eukaryotic translation initiation factor 2alpha kinase activity"/>
    <property type="evidence" value="ECO:0007669"/>
    <property type="project" value="InterPro"/>
</dbReference>
<evidence type="ECO:0000259" key="32">
    <source>
        <dbReference type="PROSITE" id="PS50908"/>
    </source>
</evidence>
<evidence type="ECO:0000313" key="33">
    <source>
        <dbReference type="Ensembl" id="ENSONIP00000059526.1"/>
    </source>
</evidence>
<dbReference type="InterPro" id="IPR041715">
    <property type="entry name" value="HisRS-like_core"/>
</dbReference>
<evidence type="ECO:0000256" key="16">
    <source>
        <dbReference type="ARBA" id="ARBA00023016"/>
    </source>
</evidence>
<comment type="similarity">
    <text evidence="20">Belongs to the protein kinase superfamily. Ser/Thr protein kinase family. GCN2 subfamily.</text>
</comment>
<feature type="active site" description="Proton acceptor" evidence="27">
    <location>
        <position position="773"/>
    </location>
</feature>
<keyword evidence="18" id="KW-0010">Activator</keyword>
<dbReference type="SMART" id="SM00591">
    <property type="entry name" value="RWD"/>
    <property type="match status" value="1"/>
</dbReference>
<feature type="domain" description="Protein kinase" evidence="31">
    <location>
        <begin position="228"/>
        <end position="472"/>
    </location>
</feature>
<evidence type="ECO:0000256" key="5">
    <source>
        <dbReference type="ARBA" id="ARBA00022553"/>
    </source>
</evidence>
<keyword evidence="8 28" id="KW-0547">Nucleotide-binding</keyword>
<dbReference type="FunFam" id="1.10.510.10:FF:000338">
    <property type="entry name" value="Eukaryotic translation initiation factor 2-alpha kinase"/>
    <property type="match status" value="1"/>
</dbReference>
<reference evidence="33" key="3">
    <citation type="submission" date="2025-09" db="UniProtKB">
        <authorList>
            <consortium name="Ensembl"/>
        </authorList>
    </citation>
    <scope>IDENTIFICATION</scope>
</reference>
<keyword evidence="4" id="KW-0723">Serine/threonine-protein kinase</keyword>
<dbReference type="PROSITE" id="PS50011">
    <property type="entry name" value="PROTEIN_KINASE_DOM"/>
    <property type="match status" value="2"/>
</dbReference>
<evidence type="ECO:0000256" key="17">
    <source>
        <dbReference type="ARBA" id="ARBA00023054"/>
    </source>
</evidence>
<reference evidence="33" key="2">
    <citation type="submission" date="2025-08" db="UniProtKB">
        <authorList>
            <consortium name="Ensembl"/>
        </authorList>
    </citation>
    <scope>IDENTIFICATION</scope>
</reference>
<evidence type="ECO:0000256" key="24">
    <source>
        <dbReference type="ARBA" id="ARBA00073598"/>
    </source>
</evidence>
<dbReference type="GO" id="GO:0005524">
    <property type="term" value="F:ATP binding"/>
    <property type="evidence" value="ECO:0007669"/>
    <property type="project" value="UniProtKB-UniRule"/>
</dbReference>
<dbReference type="SUPFAM" id="SSF54495">
    <property type="entry name" value="UBC-like"/>
    <property type="match status" value="1"/>
</dbReference>
<feature type="compositionally biased region" description="Polar residues" evidence="30">
    <location>
        <begin position="646"/>
        <end position="657"/>
    </location>
</feature>
<evidence type="ECO:0000256" key="13">
    <source>
        <dbReference type="ARBA" id="ARBA00022884"/>
    </source>
</evidence>
<evidence type="ECO:0000256" key="8">
    <source>
        <dbReference type="ARBA" id="ARBA00022741"/>
    </source>
</evidence>
<evidence type="ECO:0000256" key="20">
    <source>
        <dbReference type="ARBA" id="ARBA00037982"/>
    </source>
</evidence>
<dbReference type="GO" id="GO:0034198">
    <property type="term" value="P:cellular response to amino acid starvation"/>
    <property type="evidence" value="ECO:0007669"/>
    <property type="project" value="UniProtKB-ARBA"/>
</dbReference>
<evidence type="ECO:0000256" key="10">
    <source>
        <dbReference type="ARBA" id="ARBA00022810"/>
    </source>
</evidence>
<comment type="subunit">
    <text evidence="23">Homodimer; homodimerization is important for kinase activation by uncharged tRNAs. Interacts with GCN1; this interaction stimulates EIF2AK4/GCN2 kinase activity and is impaired by IMPACT upon a variety of stress conditions, such as amino acid depletion, UV-C irradiation, proteasome inhibitor treatment and glucose deprivation. Interacts with DNAJC3; this interaction inhibits EIF2AK4/GCN2 kinase activity during endoplasmic reticulum (ER), hypothermic and amino acid-starving stress conditions. Interacts with MAP3K20; activates EIF2AK4/GCN2 kinase activity in response to moderate ribotoxic stress.</text>
</comment>
<keyword evidence="3" id="KW-0963">Cytoplasm</keyword>
<dbReference type="EC" id="2.7.11.1" evidence="2"/>
<dbReference type="PROSITE" id="PS00108">
    <property type="entry name" value="PROTEIN_KINASE_ST"/>
    <property type="match status" value="1"/>
</dbReference>
<dbReference type="InterPro" id="IPR016135">
    <property type="entry name" value="UBQ-conjugating_enzyme/RWD"/>
</dbReference>
<evidence type="ECO:0000256" key="14">
    <source>
        <dbReference type="ARBA" id="ARBA00022902"/>
    </source>
</evidence>
<dbReference type="Gene3D" id="3.30.200.20">
    <property type="entry name" value="Phosphorylase Kinase, domain 1"/>
    <property type="match status" value="1"/>
</dbReference>
<evidence type="ECO:0000256" key="21">
    <source>
        <dbReference type="ARBA" id="ARBA00047899"/>
    </source>
</evidence>
<dbReference type="FunFam" id="3.30.930.10:FF:000031">
    <property type="entry name" value="Eukaryotic translation initiation factor 2-alpha kinase 4"/>
    <property type="match status" value="1"/>
</dbReference>
<dbReference type="Pfam" id="PF12745">
    <property type="entry name" value="HGTP_anticodon2"/>
    <property type="match status" value="1"/>
</dbReference>
<evidence type="ECO:0000256" key="27">
    <source>
        <dbReference type="PIRSR" id="PIRSR000660-1"/>
    </source>
</evidence>
<feature type="binding site" evidence="28 29">
    <location>
        <position position="555"/>
    </location>
    <ligand>
        <name>ATP</name>
        <dbReference type="ChEBI" id="CHEBI:30616"/>
    </ligand>
</feature>
<keyword evidence="15" id="KW-0007">Acetylation</keyword>
<dbReference type="PANTHER" id="PTHR11042:SF136">
    <property type="entry name" value="EIF-2-ALPHA KINASE GCN2"/>
    <property type="match status" value="1"/>
</dbReference>
<evidence type="ECO:0000256" key="4">
    <source>
        <dbReference type="ARBA" id="ARBA00022527"/>
    </source>
</evidence>
<dbReference type="FunFam" id="1.10.510.10:FF:000353">
    <property type="entry name" value="Eukaryotic translation initiation factor 2-alpha kinase 4"/>
    <property type="match status" value="1"/>
</dbReference>
<dbReference type="InterPro" id="IPR050339">
    <property type="entry name" value="CC_SR_Kinase"/>
</dbReference>
<dbReference type="SMART" id="SM00220">
    <property type="entry name" value="S_TKc"/>
    <property type="match status" value="2"/>
</dbReference>
<dbReference type="FunFam" id="3.40.50.800:FF:000009">
    <property type="entry name" value="Eukaryotic translation initiation factor 2-alpha kinase"/>
    <property type="match status" value="1"/>
</dbReference>
<keyword evidence="19" id="KW-0131">Cell cycle</keyword>
<evidence type="ECO:0000256" key="26">
    <source>
        <dbReference type="ARBA" id="ARBA00083151"/>
    </source>
</evidence>
<keyword evidence="16" id="KW-0346">Stress response</keyword>
<evidence type="ECO:0000256" key="19">
    <source>
        <dbReference type="ARBA" id="ARBA00023306"/>
    </source>
</evidence>
<evidence type="ECO:0000256" key="23">
    <source>
        <dbReference type="ARBA" id="ARBA00065481"/>
    </source>
</evidence>
<evidence type="ECO:0000256" key="29">
    <source>
        <dbReference type="PROSITE-ProRule" id="PRU10141"/>
    </source>
</evidence>
<evidence type="ECO:0000256" key="28">
    <source>
        <dbReference type="PIRSR" id="PIRSR000660-2"/>
    </source>
</evidence>
<proteinExistence type="inferred from homology"/>
<name>A0A669DM84_ORENI</name>
<keyword evidence="9" id="KW-0418">Kinase</keyword>
<feature type="compositionally biased region" description="Acidic residues" evidence="30">
    <location>
        <begin position="671"/>
        <end position="687"/>
    </location>
</feature>
<keyword evidence="34" id="KW-1185">Reference proteome</keyword>
<feature type="domain" description="Protein kinase" evidence="31">
    <location>
        <begin position="526"/>
        <end position="918"/>
    </location>
</feature>
<dbReference type="GO" id="GO:0000049">
    <property type="term" value="F:tRNA binding"/>
    <property type="evidence" value="ECO:0007669"/>
    <property type="project" value="UniProtKB-KW"/>
</dbReference>
<keyword evidence="11 28" id="KW-0067">ATP-binding</keyword>
<dbReference type="FunFam" id="3.30.200.20:FF:000308">
    <property type="entry name" value="Eukaryotic translation initiation factor 2-alpha kinase 4"/>
    <property type="match status" value="1"/>
</dbReference>
<comment type="subcellular location">
    <subcellularLocation>
        <location evidence="1">Cytoplasm</location>
    </subcellularLocation>
</comment>
<dbReference type="InterPro" id="IPR011009">
    <property type="entry name" value="Kinase-like_dom_sf"/>
</dbReference>
<dbReference type="GO" id="GO:0000077">
    <property type="term" value="P:DNA damage checkpoint signaling"/>
    <property type="evidence" value="ECO:0007669"/>
    <property type="project" value="InterPro"/>
</dbReference>
<accession>A0A669DM84</accession>
<keyword evidence="12" id="KW-0810">Translation regulation</keyword>
<comment type="catalytic activity">
    <reaction evidence="22">
        <text>L-seryl-[protein] + ATP = O-phospho-L-seryl-[protein] + ADP + H(+)</text>
        <dbReference type="Rhea" id="RHEA:17989"/>
        <dbReference type="Rhea" id="RHEA-COMP:9863"/>
        <dbReference type="Rhea" id="RHEA-COMP:11604"/>
        <dbReference type="ChEBI" id="CHEBI:15378"/>
        <dbReference type="ChEBI" id="CHEBI:29999"/>
        <dbReference type="ChEBI" id="CHEBI:30616"/>
        <dbReference type="ChEBI" id="CHEBI:83421"/>
        <dbReference type="ChEBI" id="CHEBI:456216"/>
        <dbReference type="EC" id="2.7.11.1"/>
    </reaction>
</comment>
<feature type="region of interest" description="Disordered" evidence="30">
    <location>
        <begin position="601"/>
        <end position="705"/>
    </location>
</feature>
<comment type="catalytic activity">
    <reaction evidence="21">
        <text>L-threonyl-[protein] + ATP = O-phospho-L-threonyl-[protein] + ADP + H(+)</text>
        <dbReference type="Rhea" id="RHEA:46608"/>
        <dbReference type="Rhea" id="RHEA-COMP:11060"/>
        <dbReference type="Rhea" id="RHEA-COMP:11605"/>
        <dbReference type="ChEBI" id="CHEBI:15378"/>
        <dbReference type="ChEBI" id="CHEBI:30013"/>
        <dbReference type="ChEBI" id="CHEBI:30616"/>
        <dbReference type="ChEBI" id="CHEBI:61977"/>
        <dbReference type="ChEBI" id="CHEBI:456216"/>
        <dbReference type="EC" id="2.7.11.1"/>
    </reaction>
</comment>
<evidence type="ECO:0000259" key="31">
    <source>
        <dbReference type="PROSITE" id="PS50011"/>
    </source>
</evidence>
<dbReference type="CDD" id="cd23823">
    <property type="entry name" value="RWD_GCN2"/>
    <property type="match status" value="1"/>
</dbReference>
<keyword evidence="5" id="KW-0597">Phosphoprotein</keyword>
<dbReference type="SUPFAM" id="SSF52954">
    <property type="entry name" value="Class II aaRS ABD-related"/>
    <property type="match status" value="1"/>
</dbReference>
<evidence type="ECO:0000256" key="7">
    <source>
        <dbReference type="ARBA" id="ARBA00022679"/>
    </source>
</evidence>
<evidence type="ECO:0000256" key="15">
    <source>
        <dbReference type="ARBA" id="ARBA00022990"/>
    </source>
</evidence>
<dbReference type="PIRSF" id="PIRSF000660">
    <property type="entry name" value="Ser/Thr_PK_GCN2"/>
    <property type="match status" value="1"/>
</dbReference>
<dbReference type="InterPro" id="IPR045864">
    <property type="entry name" value="aa-tRNA-synth_II/BPL/LPL"/>
</dbReference>